<dbReference type="EMBL" id="CAMXCT010003831">
    <property type="protein sequence ID" value="CAI4006471.1"/>
    <property type="molecule type" value="Genomic_DNA"/>
</dbReference>
<dbReference type="OrthoDB" id="484172at2759"/>
<dbReference type="SUPFAM" id="SSF56349">
    <property type="entry name" value="DNA breaking-rejoining enzymes"/>
    <property type="match status" value="1"/>
</dbReference>
<evidence type="ECO:0000256" key="1">
    <source>
        <dbReference type="SAM" id="MobiDB-lite"/>
    </source>
</evidence>
<reference evidence="2" key="1">
    <citation type="submission" date="2022-10" db="EMBL/GenBank/DDBJ databases">
        <authorList>
            <person name="Chen Y."/>
            <person name="Dougan E. K."/>
            <person name="Chan C."/>
            <person name="Rhodes N."/>
            <person name="Thang M."/>
        </authorList>
    </citation>
    <scope>NUCLEOTIDE SEQUENCE</scope>
</reference>
<dbReference type="EMBL" id="CAMXCT020003831">
    <property type="protein sequence ID" value="CAL1159846.1"/>
    <property type="molecule type" value="Genomic_DNA"/>
</dbReference>
<dbReference type="Proteomes" id="UP001152797">
    <property type="component" value="Unassembled WGS sequence"/>
</dbReference>
<comment type="caution">
    <text evidence="2">The sequence shown here is derived from an EMBL/GenBank/DDBJ whole genome shotgun (WGS) entry which is preliminary data.</text>
</comment>
<protein>
    <submittedName>
        <fullName evidence="4">Ultraviolet-B receptor UVR8</fullName>
    </submittedName>
</protein>
<feature type="region of interest" description="Disordered" evidence="1">
    <location>
        <begin position="664"/>
        <end position="687"/>
    </location>
</feature>
<feature type="non-terminal residue" evidence="2">
    <location>
        <position position="2003"/>
    </location>
</feature>
<reference evidence="3" key="2">
    <citation type="submission" date="2024-04" db="EMBL/GenBank/DDBJ databases">
        <authorList>
            <person name="Chen Y."/>
            <person name="Shah S."/>
            <person name="Dougan E. K."/>
            <person name="Thang M."/>
            <person name="Chan C."/>
        </authorList>
    </citation>
    <scope>NUCLEOTIDE SEQUENCE [LARGE SCALE GENOMIC DNA]</scope>
</reference>
<sequence length="2003" mass="221571">DLGPRQNLITSGDAVEFAYQTGVLSSLDPPITCAVAAVAEVDGRLLVAVPDTAWHKTRRRRRINPDLLSKVIGVVVPCCNPDGRDTPDPTPTTKIWLGLLAAEAEAQVSYDQGQPALTFPLGVDGLMRLPFASAVVAAAKDHYTFLSADSGGLAQPPGLGGLEDRFAAIEEQLHQLAQQFARPAQAPGQTMGRRPKAAAAPAALPAGVDPAVAHQALQAGVSPAALAEIAKSMGLPAPAGSARPTAVVAADSSGAEELEEEDQVAHALKAGAASGSADPIATAVLQLTKLMTDLHKDKGMKKDRELEQILDRAESGSTKDLTSGATRSKAAALLSLRQLLQKNPKLLYTAIESRLQEDWEQASIQPGIQQSVISARGWIEHRSHIQNYGATVRAAWCLPGIWDCLRTNRIDEARARTALAVCLLDQQACDGGSFLLAGEMTLESPPPFQSFVGHVSPHPWELPHSKLIDPRWFDLVVSKVRDLADFHEKKAKLGQRQPAAKTEVNATSLWTSLARWVLKSKTSFSTFLHSYLHNDRTDAFGTAAHLWPMPAPYNCWFWRADGQPGKVEATTVARQKAVNLVVLMLSWLHMKRPTRCPPGLSPHTRLSRKQWGIIQRFEAQLKGVELVGMVGPTEMGRTAAKMEGLDSILHDLFVRACSLTKDSYTAHSPDAPPRVSAAESTEPQGRDGCAVVGRMQQGTPMLAKDIETERLSFPKDLPEFNPEKFFDGVHKTVFVDPISLAIPPDQSEGLPPRVQVRASHEQVLQLLHFLDEHHRLRLVPKSKVRTSHTCGAFALVKDEEKDRLIIDARPANELEQTLRDWCSTLGRAPRGNLAAGIVIDDAVFAEQIPATQPAESSDGVRRLDILCEEYVQEGLTAHPRKTFRGHTQAEFWGVAVDGETGMLRTNPKRLLPLLELTTRVAVLGYASVGLLEVLAGSWVSALQVRRRMLCLLEEIYAAQRGRDREDILKLSPSLVQELWTLVILGPICVVDLKAQSLDEVFLSDASVEKKASVRAPLSKHLAKEFQRHCLARGTWSRLLSPWQSWLRQHELMNESEELPEGVPLVSHPLWLVLAQVLQFRLHHCKQATGRRHINLLEMEAVLEVEHKLAQRLCDKRYLLGSDSQVVLAALVKGRSSSPSLNRLLQSSLAVLLGSGLYGNYGYVPSLANVGDDPTRDQPIRLPARSMPPWWDAAEAGDFTLMDEWLASIGYDPLKLAGIPCSGREKFDVQRAQEELLDPLYDVQKPERMAIFADALSSVSRPGGLGLSDPPPAAIFTSSEELPGVRGESPCCHENHRSPLLSERAQQLLRALPVCKFFAPGGRRARPGFLPKRKGFLDLYSGKAGVARQLSKQYKVWVVTFDFTHGASQNLLDEQVQKSVFDLLEAGAFLGAGAAPECCSFSRAITPAVRDHQHPFGKAPLSEHMTRKVQQGNGHAAFVLKVVLFCLGHQLVYWVENPDGSWLWLLPPWVESGIARAERAYRFDMCRYQTPWRKRTRILTNTRLAGVREICQGGHSHQVLRGRSSLHRCCWTKVAQTYPVALSRRLAFEMGRAAGLRRDEVGRLDVAACAKSSSPRIGEAQNPGPRRAHRAPALRDPGDLESVVLVGQGTRALQRRIWENFDRWLHDKYSEDTCRQVFLCPSLAVQVLRNYGLHVYQRGGRLYELRHLLVLAQQKFPLLRPSMAPAWQLVSQWEELEPVCHRRPLPEALYKALVSLAIYWDWKRFAGCLILAVEGIARIGEVLRARRADLVLPTDLFDDRVASVFLRVQKPKTHRRGKGRVQHVKIEDAQIARVLQQVFGDLHDSLLLFPLSAASFRTRWEKLLNALEVPSAFRPTPSSVRGGGAILAYKRGEAIPSILWRMRLVSQMTLESYLQELAAESFLAKLPETTKLRIRFAASYYLPALKPTPPEAVTFEPCFRCITSVDWDAKLQAPDFHVLLFEKLGVHGQQVLEVFEVLDGPDYDADGGEVSLEVLKDALQGLPDLSPKEDPLGLSFAGFLEPDC</sequence>
<keyword evidence="5" id="KW-1185">Reference proteome</keyword>
<evidence type="ECO:0000313" key="3">
    <source>
        <dbReference type="EMBL" id="CAL1159846.1"/>
    </source>
</evidence>
<keyword evidence="4" id="KW-0675">Receptor</keyword>
<feature type="region of interest" description="Disordered" evidence="1">
    <location>
        <begin position="1573"/>
        <end position="1592"/>
    </location>
</feature>
<dbReference type="GO" id="GO:0003677">
    <property type="term" value="F:DNA binding"/>
    <property type="evidence" value="ECO:0007669"/>
    <property type="project" value="InterPro"/>
</dbReference>
<dbReference type="InterPro" id="IPR011010">
    <property type="entry name" value="DNA_brk_join_enz"/>
</dbReference>
<gene>
    <name evidence="2" type="ORF">C1SCF055_LOCUS32111</name>
</gene>
<feature type="non-terminal residue" evidence="2">
    <location>
        <position position="1"/>
    </location>
</feature>
<organism evidence="2">
    <name type="scientific">Cladocopium goreaui</name>
    <dbReference type="NCBI Taxonomy" id="2562237"/>
    <lineage>
        <taxon>Eukaryota</taxon>
        <taxon>Sar</taxon>
        <taxon>Alveolata</taxon>
        <taxon>Dinophyceae</taxon>
        <taxon>Suessiales</taxon>
        <taxon>Symbiodiniaceae</taxon>
        <taxon>Cladocopium</taxon>
    </lineage>
</organism>
<evidence type="ECO:0000313" key="5">
    <source>
        <dbReference type="Proteomes" id="UP001152797"/>
    </source>
</evidence>
<accession>A0A9P1D9Y7</accession>
<evidence type="ECO:0000313" key="2">
    <source>
        <dbReference type="EMBL" id="CAI4006471.1"/>
    </source>
</evidence>
<proteinExistence type="predicted"/>
<evidence type="ECO:0000313" key="4">
    <source>
        <dbReference type="EMBL" id="CAL4793783.1"/>
    </source>
</evidence>
<dbReference type="EMBL" id="CAMXCT030003831">
    <property type="protein sequence ID" value="CAL4793783.1"/>
    <property type="molecule type" value="Genomic_DNA"/>
</dbReference>
<name>A0A9P1D9Y7_9DINO</name>